<dbReference type="EC" id="2.7.7.41" evidence="6 16"/>
<evidence type="ECO:0000256" key="6">
    <source>
        <dbReference type="ARBA" id="ARBA00012487"/>
    </source>
</evidence>
<evidence type="ECO:0000256" key="8">
    <source>
        <dbReference type="ARBA" id="ARBA00022679"/>
    </source>
</evidence>
<reference evidence="17 18" key="1">
    <citation type="journal article" date="2019" name="Sci. Rep.">
        <title>Comparative genomics of chytrid fungi reveal insights into the obligate biotrophic and pathogenic lifestyle of Synchytrium endobioticum.</title>
        <authorList>
            <person name="van de Vossenberg B.T.L.H."/>
            <person name="Warris S."/>
            <person name="Nguyen H.D.T."/>
            <person name="van Gent-Pelzer M.P.E."/>
            <person name="Joly D.L."/>
            <person name="van de Geest H.C."/>
            <person name="Bonants P.J.M."/>
            <person name="Smith D.S."/>
            <person name="Levesque C.A."/>
            <person name="van der Lee T.A.J."/>
        </authorList>
    </citation>
    <scope>NUCLEOTIDE SEQUENCE [LARGE SCALE GENOMIC DNA]</scope>
    <source>
        <strain evidence="17 18">CBS 675.73</strain>
    </source>
</reference>
<evidence type="ECO:0000313" key="17">
    <source>
        <dbReference type="EMBL" id="TPX74107.1"/>
    </source>
</evidence>
<comment type="subcellular location">
    <subcellularLocation>
        <location evidence="2">Membrane</location>
        <topology evidence="2">Multi-pass membrane protein</topology>
    </subcellularLocation>
</comment>
<dbReference type="Pfam" id="PF01148">
    <property type="entry name" value="CTP_transf_1"/>
    <property type="match status" value="1"/>
</dbReference>
<accession>A0A507FEV7</accession>
<keyword evidence="12 16" id="KW-0443">Lipid metabolism</keyword>
<evidence type="ECO:0000256" key="1">
    <source>
        <dbReference type="ARBA" id="ARBA00001698"/>
    </source>
</evidence>
<keyword evidence="14 16" id="KW-0594">Phospholipid biosynthesis</keyword>
<feature type="transmembrane region" description="Helical" evidence="16">
    <location>
        <begin position="191"/>
        <end position="209"/>
    </location>
</feature>
<sequence length="444" mass="50110">MSIRLRRTGSNSSALTAVEETTLAAKEQLERDKDTANDNNNSNNNSNNNQQTAEAGVVIAARWKNWRVRSLWTAVMISSFALVLVAGHFAVVALVTAIHTLVYREVISIAWVPSKAKKMPWFRTMTWYFLISTNYYLYGQTVIQYFKQNGFVDSPLATHHSFLSFLLYVIGFVFFVFNLQKDHYKFQFSQFAWTHMTLLLVVVQSQFIIKNIFEGLVWFLLPVSLVICNDISAYVAGFFFGKTPLIQLSPKKTWEGFFGGFLATVVFGFFFAGFLAQYPYMICPVSNLRTNAWSDLSCDPNPVFLPIDVTLSAKVTNWIFTLSGGWLYLTQVRIAMFQVHAVIMAIFASVIAPFGGFFASGAKRAFKLKDFGDYIPGHGGITDRMDCQFLMSFFAFLYYQSFIAIRDKTVAQVLESVVASLSVQDQIELYKALGAHLAKKGISL</sequence>
<evidence type="ECO:0000256" key="5">
    <source>
        <dbReference type="ARBA" id="ARBA00010185"/>
    </source>
</evidence>
<evidence type="ECO:0000256" key="3">
    <source>
        <dbReference type="ARBA" id="ARBA00005119"/>
    </source>
</evidence>
<dbReference type="InterPro" id="IPR016720">
    <property type="entry name" value="PC_Trfase_euk"/>
</dbReference>
<comment type="pathway">
    <text evidence="3 16">Phospholipid metabolism; CDP-diacylglycerol biosynthesis; CDP-diacylglycerol from sn-glycerol 3-phosphate: step 3/3.</text>
</comment>
<evidence type="ECO:0000256" key="9">
    <source>
        <dbReference type="ARBA" id="ARBA00022692"/>
    </source>
</evidence>
<comment type="catalytic activity">
    <reaction evidence="1 16">
        <text>a 1,2-diacyl-sn-glycero-3-phosphate + CTP + H(+) = a CDP-1,2-diacyl-sn-glycerol + diphosphate</text>
        <dbReference type="Rhea" id="RHEA:16229"/>
        <dbReference type="ChEBI" id="CHEBI:15378"/>
        <dbReference type="ChEBI" id="CHEBI:33019"/>
        <dbReference type="ChEBI" id="CHEBI:37563"/>
        <dbReference type="ChEBI" id="CHEBI:58332"/>
        <dbReference type="ChEBI" id="CHEBI:58608"/>
        <dbReference type="EC" id="2.7.7.41"/>
    </reaction>
</comment>
<keyword evidence="13 16" id="KW-0472">Membrane</keyword>
<dbReference type="OrthoDB" id="10260889at2759"/>
<organism evidence="17 18">
    <name type="scientific">Chytriomyces confervae</name>
    <dbReference type="NCBI Taxonomy" id="246404"/>
    <lineage>
        <taxon>Eukaryota</taxon>
        <taxon>Fungi</taxon>
        <taxon>Fungi incertae sedis</taxon>
        <taxon>Chytridiomycota</taxon>
        <taxon>Chytridiomycota incertae sedis</taxon>
        <taxon>Chytridiomycetes</taxon>
        <taxon>Chytridiales</taxon>
        <taxon>Chytriomycetaceae</taxon>
        <taxon>Chytriomyces</taxon>
    </lineage>
</organism>
<dbReference type="GO" id="GO:0004605">
    <property type="term" value="F:phosphatidate cytidylyltransferase activity"/>
    <property type="evidence" value="ECO:0007669"/>
    <property type="project" value="UniProtKB-UniRule"/>
</dbReference>
<feature type="transmembrane region" description="Helical" evidence="16">
    <location>
        <begin position="215"/>
        <end position="241"/>
    </location>
</feature>
<feature type="transmembrane region" description="Helical" evidence="16">
    <location>
        <begin position="253"/>
        <end position="276"/>
    </location>
</feature>
<keyword evidence="9 16" id="KW-0812">Transmembrane</keyword>
<evidence type="ECO:0000256" key="7">
    <source>
        <dbReference type="ARBA" id="ARBA00022516"/>
    </source>
</evidence>
<evidence type="ECO:0000256" key="2">
    <source>
        <dbReference type="ARBA" id="ARBA00004141"/>
    </source>
</evidence>
<comment type="pathway">
    <text evidence="4">Lipid metabolism.</text>
</comment>
<feature type="transmembrane region" description="Helical" evidence="16">
    <location>
        <begin position="126"/>
        <end position="146"/>
    </location>
</feature>
<keyword evidence="18" id="KW-1185">Reference proteome</keyword>
<comment type="caution">
    <text evidence="17">The sequence shown here is derived from an EMBL/GenBank/DDBJ whole genome shotgun (WGS) entry which is preliminary data.</text>
</comment>
<keyword evidence="15 16" id="KW-1208">Phospholipid metabolism</keyword>
<evidence type="ECO:0000256" key="16">
    <source>
        <dbReference type="PIRNR" id="PIRNR018269"/>
    </source>
</evidence>
<evidence type="ECO:0000256" key="12">
    <source>
        <dbReference type="ARBA" id="ARBA00023098"/>
    </source>
</evidence>
<dbReference type="PIRSF" id="PIRSF018269">
    <property type="entry name" value="PC_trans_euk"/>
    <property type="match status" value="1"/>
</dbReference>
<evidence type="ECO:0000256" key="15">
    <source>
        <dbReference type="ARBA" id="ARBA00023264"/>
    </source>
</evidence>
<dbReference type="GO" id="GO:0005789">
    <property type="term" value="C:endoplasmic reticulum membrane"/>
    <property type="evidence" value="ECO:0007669"/>
    <property type="project" value="TreeGrafter"/>
</dbReference>
<evidence type="ECO:0000256" key="4">
    <source>
        <dbReference type="ARBA" id="ARBA00005189"/>
    </source>
</evidence>
<keyword evidence="8 16" id="KW-0808">Transferase</keyword>
<evidence type="ECO:0000256" key="13">
    <source>
        <dbReference type="ARBA" id="ARBA00023136"/>
    </source>
</evidence>
<keyword evidence="11 16" id="KW-1133">Transmembrane helix</keyword>
<comment type="similarity">
    <text evidence="5 16">Belongs to the CDS family.</text>
</comment>
<feature type="transmembrane region" description="Helical" evidence="16">
    <location>
        <begin position="337"/>
        <end position="359"/>
    </location>
</feature>
<evidence type="ECO:0000256" key="10">
    <source>
        <dbReference type="ARBA" id="ARBA00022695"/>
    </source>
</evidence>
<dbReference type="GO" id="GO:0016024">
    <property type="term" value="P:CDP-diacylglycerol biosynthetic process"/>
    <property type="evidence" value="ECO:0007669"/>
    <property type="project" value="UniProtKB-UniRule"/>
</dbReference>
<proteinExistence type="inferred from homology"/>
<dbReference type="AlphaFoldDB" id="A0A507FEV7"/>
<dbReference type="STRING" id="246404.A0A507FEV7"/>
<feature type="transmembrane region" description="Helical" evidence="16">
    <location>
        <begin position="158"/>
        <end position="179"/>
    </location>
</feature>
<evidence type="ECO:0000313" key="18">
    <source>
        <dbReference type="Proteomes" id="UP000320333"/>
    </source>
</evidence>
<dbReference type="EMBL" id="QEAP01000144">
    <property type="protein sequence ID" value="TPX74107.1"/>
    <property type="molecule type" value="Genomic_DNA"/>
</dbReference>
<evidence type="ECO:0000256" key="11">
    <source>
        <dbReference type="ARBA" id="ARBA00022989"/>
    </source>
</evidence>
<keyword evidence="10 16" id="KW-0548">Nucleotidyltransferase</keyword>
<keyword evidence="7 16" id="KW-0444">Lipid biosynthesis</keyword>
<dbReference type="Proteomes" id="UP000320333">
    <property type="component" value="Unassembled WGS sequence"/>
</dbReference>
<gene>
    <name evidence="17" type="primary">CDS1</name>
    <name evidence="17" type="ORF">CcCBS67573_g04623</name>
</gene>
<dbReference type="UniPathway" id="UPA00557">
    <property type="reaction ID" value="UER00614"/>
</dbReference>
<evidence type="ECO:0000256" key="14">
    <source>
        <dbReference type="ARBA" id="ARBA00023209"/>
    </source>
</evidence>
<protein>
    <recommendedName>
        <fullName evidence="6 16">Phosphatidate cytidylyltransferase</fullName>
        <ecNumber evidence="6 16">2.7.7.41</ecNumber>
    </recommendedName>
</protein>
<name>A0A507FEV7_9FUNG</name>
<dbReference type="PANTHER" id="PTHR13773">
    <property type="entry name" value="PHOSPHATIDATE CYTIDYLYLTRANSFERASE"/>
    <property type="match status" value="1"/>
</dbReference>
<dbReference type="PANTHER" id="PTHR13773:SF8">
    <property type="entry name" value="PHOSPHATIDATE CYTIDYLYLTRANSFERASE, PHOTORECEPTOR-SPECIFIC"/>
    <property type="match status" value="1"/>
</dbReference>